<evidence type="ECO:0000313" key="4">
    <source>
        <dbReference type="Proteomes" id="UP001344658"/>
    </source>
</evidence>
<accession>A0ABU7P6A0</accession>
<organism evidence="3 4">
    <name type="scientific">Actinacidiphila polyblastidii</name>
    <dbReference type="NCBI Taxonomy" id="3110430"/>
    <lineage>
        <taxon>Bacteria</taxon>
        <taxon>Bacillati</taxon>
        <taxon>Actinomycetota</taxon>
        <taxon>Actinomycetes</taxon>
        <taxon>Kitasatosporales</taxon>
        <taxon>Streptomycetaceae</taxon>
        <taxon>Actinacidiphila</taxon>
    </lineage>
</organism>
<feature type="domain" description="Thiopeptide-type bacteriocin biosynthesis" evidence="2">
    <location>
        <begin position="760"/>
        <end position="1006"/>
    </location>
</feature>
<reference evidence="3 4" key="1">
    <citation type="submission" date="2023-12" db="EMBL/GenBank/DDBJ databases">
        <title>Streptomyces sp. V4-01.</title>
        <authorList>
            <person name="Somphong A."/>
            <person name="Phongsopitanun W."/>
        </authorList>
    </citation>
    <scope>NUCLEOTIDE SEQUENCE [LARGE SCALE GENOMIC DNA]</scope>
    <source>
        <strain evidence="3 4">V4-01</strain>
    </source>
</reference>
<protein>
    <submittedName>
        <fullName evidence="3">Lantibiotic dehydratase</fullName>
    </submittedName>
</protein>
<dbReference type="InterPro" id="IPR006827">
    <property type="entry name" value="Lant_deHydtase_N"/>
</dbReference>
<comment type="caution">
    <text evidence="3">The sequence shown here is derived from an EMBL/GenBank/DDBJ whole genome shotgun (WGS) entry which is preliminary data.</text>
</comment>
<sequence>MRAAERTPYYRQTGTAMLRASVHTDHAGAAPWPGLSPDVGDAQWCRWLTTVWADRPVAEAISIASPVLAEQIDAVLAGRAAGAGQMRRMALALARYLARMRSRATPFGVFAGVSTAYFGPLTSVRWTEAHQTRTRADAVWLAHMIARLEAQADLRRQLSVQINDLAVVRGERLVVSWSAHTTVDRPPGEVSVRHLPVVQTIREVATSPIKVGALAGKLAAKHSGATVPALEALVGELMTRGVLISSLRPPSTATDALAYLLDQLDEADAAGLPQTQALAGELAAIHARLQEGDRAEPWPQGRGRRQTAARMRALCDAVDQPLAVDLRLGATVVLPQAVAREAAEAAGALVRLSPAPTGSASWREYHGRFLGRYGPGTLVAVERLVDPTTGLGFPRHFTHPGARELSPRDEELLAVAQQAALDSAGEVVLDDERLQVLAAGADQRPVSPVDLWVDVRATTTAALDSGEFTLSVRGLGRPAANAGRFLDLLDEPDRQQLSALYAELPTGVAGALAVQLSFPPQQVRQENVQRIPLVLPDMISLAEHGEPAVGRIPFRDLAVTADQHRLYVVSLSRRRVVEPMLPHAGARHTMPPLARMLLEIPRSAHPQVMSFDWGAASGLPFLPSLRHGRSILAPAQWRLHPSDLPAPTARPGDWGAALDAVRGQRRLPTSIAIGFGDQQLRLNLDEAMDRDLLRAHLDAATGAVTLTETPTAADHGWFGGRAHEIVIPLAATAPPLSAPAFLTGSTALPLAEPASGKGVVYVKLYSHPDNFDTLLTDHVPALLARWVTPPQWWFVRYRHPAPHLRIRLHDAECARASGYVAAWADGLRQLGLVGEIAFGAYQPETGRYGAGAAMTAAEALFAADSAAVLAQLTALSRSGDLHPQALTAASLADMAVAMTGSRAAGVRWLIDHPQLAGGGPMRDRDVRRQTLRIADGQALDHLPGGPQIAVAWAARAQAAARYAVCLTPAATRLTPGSVLTSLLHLHHIRAHGIDAEAEAMTHKLARAIALAWSARQGTEKGTDR</sequence>
<name>A0ABU7P6A0_9ACTN</name>
<proteinExistence type="predicted"/>
<keyword evidence="4" id="KW-1185">Reference proteome</keyword>
<dbReference type="Pfam" id="PF14028">
    <property type="entry name" value="Lant_dehydr_C"/>
    <property type="match status" value="1"/>
</dbReference>
<gene>
    <name evidence="3" type="ORF">V2S66_05150</name>
</gene>
<dbReference type="Pfam" id="PF04738">
    <property type="entry name" value="Lant_dehydr_N"/>
    <property type="match status" value="1"/>
</dbReference>
<dbReference type="RefSeq" id="WP_330793217.1">
    <property type="nucleotide sequence ID" value="NZ_JAZEWV010000002.1"/>
</dbReference>
<dbReference type="Proteomes" id="UP001344658">
    <property type="component" value="Unassembled WGS sequence"/>
</dbReference>
<dbReference type="InterPro" id="IPR023809">
    <property type="entry name" value="Thiopep_bacteriocin_synth_dom"/>
</dbReference>
<dbReference type="NCBIfam" id="TIGR03891">
    <property type="entry name" value="thiopep_ocin"/>
    <property type="match status" value="1"/>
</dbReference>
<feature type="domain" description="Lantibiotic dehydratase N-terminal" evidence="1">
    <location>
        <begin position="54"/>
        <end position="693"/>
    </location>
</feature>
<evidence type="ECO:0000259" key="1">
    <source>
        <dbReference type="Pfam" id="PF04738"/>
    </source>
</evidence>
<evidence type="ECO:0000259" key="2">
    <source>
        <dbReference type="Pfam" id="PF14028"/>
    </source>
</evidence>
<dbReference type="EMBL" id="JAZEWV010000002">
    <property type="protein sequence ID" value="MEE4541352.1"/>
    <property type="molecule type" value="Genomic_DNA"/>
</dbReference>
<evidence type="ECO:0000313" key="3">
    <source>
        <dbReference type="EMBL" id="MEE4541352.1"/>
    </source>
</evidence>